<dbReference type="GO" id="GO:0006729">
    <property type="term" value="P:tetrahydrobiopterin biosynthetic process"/>
    <property type="evidence" value="ECO:0007669"/>
    <property type="project" value="InterPro"/>
</dbReference>
<protein>
    <submittedName>
        <fullName evidence="2">4a-hydroxytetrahydrobiopterin dehydratase</fullName>
    </submittedName>
</protein>
<keyword evidence="1" id="KW-1185">Reference proteome</keyword>
<dbReference type="Gene3D" id="3.30.1360.20">
    <property type="entry name" value="Transcriptional coactivator/pterin dehydratase"/>
    <property type="match status" value="1"/>
</dbReference>
<dbReference type="InterPro" id="IPR036428">
    <property type="entry name" value="PCD_sf"/>
</dbReference>
<sequence length="35" mass="3826">VNVTLCSHDVQGLSHRDITLAKFMDGAAKFVEDAH</sequence>
<organism evidence="1 2">
    <name type="scientific">Plectus sambesii</name>
    <dbReference type="NCBI Taxonomy" id="2011161"/>
    <lineage>
        <taxon>Eukaryota</taxon>
        <taxon>Metazoa</taxon>
        <taxon>Ecdysozoa</taxon>
        <taxon>Nematoda</taxon>
        <taxon>Chromadorea</taxon>
        <taxon>Plectida</taxon>
        <taxon>Plectina</taxon>
        <taxon>Plectoidea</taxon>
        <taxon>Plectidae</taxon>
        <taxon>Plectus</taxon>
    </lineage>
</organism>
<dbReference type="AlphaFoldDB" id="A0A914W6M5"/>
<dbReference type="SUPFAM" id="SSF55248">
    <property type="entry name" value="PCD-like"/>
    <property type="match status" value="1"/>
</dbReference>
<dbReference type="Proteomes" id="UP000887566">
    <property type="component" value="Unplaced"/>
</dbReference>
<accession>A0A914W6M5</accession>
<reference evidence="2" key="1">
    <citation type="submission" date="2022-11" db="UniProtKB">
        <authorList>
            <consortium name="WormBaseParasite"/>
        </authorList>
    </citation>
    <scope>IDENTIFICATION</scope>
</reference>
<dbReference type="GO" id="GO:0008124">
    <property type="term" value="F:4-alpha-hydroxytetrahydrobiopterin dehydratase activity"/>
    <property type="evidence" value="ECO:0007669"/>
    <property type="project" value="InterPro"/>
</dbReference>
<evidence type="ECO:0000313" key="2">
    <source>
        <dbReference type="WBParaSite" id="PSAMB.scaffold3270size18992.g20872.t1"/>
    </source>
</evidence>
<evidence type="ECO:0000313" key="1">
    <source>
        <dbReference type="Proteomes" id="UP000887566"/>
    </source>
</evidence>
<name>A0A914W6M5_9BILA</name>
<proteinExistence type="predicted"/>
<dbReference type="WBParaSite" id="PSAMB.scaffold3270size18992.g20872.t1">
    <property type="protein sequence ID" value="PSAMB.scaffold3270size18992.g20872.t1"/>
    <property type="gene ID" value="PSAMB.scaffold3270size18992.g20872"/>
</dbReference>